<comment type="caution">
    <text evidence="2">The sequence shown here is derived from an EMBL/GenBank/DDBJ whole genome shotgun (WGS) entry which is preliminary data.</text>
</comment>
<feature type="non-terminal residue" evidence="2">
    <location>
        <position position="65"/>
    </location>
</feature>
<organism evidence="2 3">
    <name type="scientific">Striga hermonthica</name>
    <name type="common">Purple witchweed</name>
    <name type="synonym">Buchnera hermonthica</name>
    <dbReference type="NCBI Taxonomy" id="68872"/>
    <lineage>
        <taxon>Eukaryota</taxon>
        <taxon>Viridiplantae</taxon>
        <taxon>Streptophyta</taxon>
        <taxon>Embryophyta</taxon>
        <taxon>Tracheophyta</taxon>
        <taxon>Spermatophyta</taxon>
        <taxon>Magnoliopsida</taxon>
        <taxon>eudicotyledons</taxon>
        <taxon>Gunneridae</taxon>
        <taxon>Pentapetalae</taxon>
        <taxon>asterids</taxon>
        <taxon>lamiids</taxon>
        <taxon>Lamiales</taxon>
        <taxon>Orobanchaceae</taxon>
        <taxon>Buchnereae</taxon>
        <taxon>Striga</taxon>
    </lineage>
</organism>
<evidence type="ECO:0000313" key="2">
    <source>
        <dbReference type="EMBL" id="CAA0841256.1"/>
    </source>
</evidence>
<protein>
    <submittedName>
        <fullName evidence="2">Uncharacterized protein</fullName>
    </submittedName>
</protein>
<feature type="region of interest" description="Disordered" evidence="1">
    <location>
        <begin position="20"/>
        <end position="45"/>
    </location>
</feature>
<feature type="non-terminal residue" evidence="2">
    <location>
        <position position="1"/>
    </location>
</feature>
<name>A0A9N7P123_STRHE</name>
<proteinExistence type="predicted"/>
<gene>
    <name evidence="2" type="ORF">SHERM_07271</name>
</gene>
<dbReference type="Proteomes" id="UP001153555">
    <property type="component" value="Unassembled WGS sequence"/>
</dbReference>
<sequence>TLGPITTDYLKGTMEFGRSSKRVKLRTEDPGESPDEDNGDGRDGKLNFLILGEKESLEEEGNDTE</sequence>
<reference evidence="2" key="1">
    <citation type="submission" date="2019-12" db="EMBL/GenBank/DDBJ databases">
        <authorList>
            <person name="Scholes J."/>
        </authorList>
    </citation>
    <scope>NUCLEOTIDE SEQUENCE</scope>
</reference>
<evidence type="ECO:0000256" key="1">
    <source>
        <dbReference type="SAM" id="MobiDB-lite"/>
    </source>
</evidence>
<accession>A0A9N7P123</accession>
<dbReference type="AlphaFoldDB" id="A0A9N7P123"/>
<keyword evidence="3" id="KW-1185">Reference proteome</keyword>
<evidence type="ECO:0000313" key="3">
    <source>
        <dbReference type="Proteomes" id="UP001153555"/>
    </source>
</evidence>
<dbReference type="EMBL" id="CACSLK010034108">
    <property type="protein sequence ID" value="CAA0841256.1"/>
    <property type="molecule type" value="Genomic_DNA"/>
</dbReference>